<feature type="binding site" evidence="11">
    <location>
        <position position="221"/>
    </location>
    <ligand>
        <name>Mg(2+)</name>
        <dbReference type="ChEBI" id="CHEBI:18420"/>
        <label>1</label>
    </ligand>
</feature>
<dbReference type="SUPFAM" id="SSF48179">
    <property type="entry name" value="6-phosphogluconate dehydrogenase C-terminal domain-like"/>
    <property type="match status" value="2"/>
</dbReference>
<dbReference type="GO" id="GO:0009099">
    <property type="term" value="P:L-valine biosynthetic process"/>
    <property type="evidence" value="ECO:0007669"/>
    <property type="project" value="UniProtKB-UniRule"/>
</dbReference>
<dbReference type="PANTHER" id="PTHR21371">
    <property type="entry name" value="KETOL-ACID REDUCTOISOMERASE, MITOCHONDRIAL"/>
    <property type="match status" value="1"/>
</dbReference>
<dbReference type="InterPro" id="IPR000506">
    <property type="entry name" value="KARI_C"/>
</dbReference>
<keyword evidence="6 11" id="KW-0479">Metal-binding</keyword>
<feature type="binding site" evidence="11">
    <location>
        <position position="414"/>
    </location>
    <ligand>
        <name>substrate</name>
    </ligand>
</feature>
<evidence type="ECO:0000256" key="3">
    <source>
        <dbReference type="ARBA" id="ARBA00004885"/>
    </source>
</evidence>
<reference evidence="14" key="2">
    <citation type="submission" date="2018-05" db="EMBL/GenBank/DDBJ databases">
        <authorList>
            <person name="Lanie J.A."/>
            <person name="Ng W.-L."/>
            <person name="Kazmierczak K.M."/>
            <person name="Andrzejewski T.M."/>
            <person name="Davidsen T.M."/>
            <person name="Wayne K.J."/>
            <person name="Tettelin H."/>
            <person name="Glass J.I."/>
            <person name="Rusch D."/>
            <person name="Podicherti R."/>
            <person name="Tsui H.-C.T."/>
            <person name="Winkler M.E."/>
        </authorList>
    </citation>
    <scope>NUCLEOTIDE SEQUENCE [LARGE SCALE GENOMIC DNA]</scope>
    <source>
        <strain evidence="14">ZY111</strain>
    </source>
</reference>
<feature type="binding site" evidence="11">
    <location>
        <position position="393"/>
    </location>
    <ligand>
        <name>Mg(2+)</name>
        <dbReference type="ChEBI" id="CHEBI:18420"/>
        <label>2</label>
    </ligand>
</feature>
<evidence type="ECO:0000313" key="15">
    <source>
        <dbReference type="Proteomes" id="UP000245375"/>
    </source>
</evidence>
<dbReference type="InterPro" id="IPR013023">
    <property type="entry name" value="KARI"/>
</dbReference>
<feature type="binding site" evidence="11">
    <location>
        <position position="217"/>
    </location>
    <ligand>
        <name>Mg(2+)</name>
        <dbReference type="ChEBI" id="CHEBI:18420"/>
        <label>1</label>
    </ligand>
</feature>
<reference evidence="14" key="1">
    <citation type="submission" date="2018-05" db="EMBL/GenBank/DDBJ databases">
        <title>Algibacter marinivivus sp. nov., isolated from sample around a algae.</title>
        <authorList>
            <person name="Zhong X."/>
        </authorList>
    </citation>
    <scope>NUCLEOTIDE SEQUENCE [LARGE SCALE GENOMIC DNA]</scope>
    <source>
        <strain evidence="14">ZY111</strain>
    </source>
</reference>
<evidence type="ECO:0000313" key="14">
    <source>
        <dbReference type="EMBL" id="PWH84290.1"/>
    </source>
</evidence>
<dbReference type="Pfam" id="PF07991">
    <property type="entry name" value="KARI_N"/>
    <property type="match status" value="1"/>
</dbReference>
<dbReference type="RefSeq" id="WP_109352293.1">
    <property type="nucleotide sequence ID" value="NZ_QFRI01000001.1"/>
</dbReference>
<comment type="caution">
    <text evidence="11">Lacks conserved residue(s) required for the propagation of feature annotation.</text>
</comment>
<comment type="caution">
    <text evidence="14">The sequence shown here is derived from an EMBL/GenBank/DDBJ whole genome shotgun (WGS) entry which is preliminary data.</text>
</comment>
<dbReference type="Gene3D" id="1.10.1040.10">
    <property type="entry name" value="N-(1-d-carboxylethyl)-l-norvaline Dehydrogenase, domain 2"/>
    <property type="match status" value="1"/>
</dbReference>
<dbReference type="EMBL" id="QFRI01000001">
    <property type="protein sequence ID" value="PWH84290.1"/>
    <property type="molecule type" value="Genomic_DNA"/>
</dbReference>
<name>A0A2U2X973_9FLAO</name>
<feature type="binding site" evidence="11">
    <location>
        <position position="389"/>
    </location>
    <ligand>
        <name>Mg(2+)</name>
        <dbReference type="ChEBI" id="CHEBI:18420"/>
        <label>2</label>
    </ligand>
</feature>
<evidence type="ECO:0000259" key="12">
    <source>
        <dbReference type="PROSITE" id="PS51850"/>
    </source>
</evidence>
<dbReference type="GO" id="GO:0004455">
    <property type="term" value="F:ketol-acid reductoisomerase activity"/>
    <property type="evidence" value="ECO:0007669"/>
    <property type="project" value="UniProtKB-UniRule"/>
</dbReference>
<dbReference type="PROSITE" id="PS51851">
    <property type="entry name" value="KARI_C"/>
    <property type="match status" value="2"/>
</dbReference>
<protein>
    <recommendedName>
        <fullName evidence="10">Ketol-acid reductoisomerase</fullName>
        <ecNumber evidence="10">1.1.1.86</ecNumber>
    </recommendedName>
</protein>
<keyword evidence="7 11" id="KW-0460">Magnesium</keyword>
<evidence type="ECO:0000256" key="1">
    <source>
        <dbReference type="ARBA" id="ARBA00001946"/>
    </source>
</evidence>
<dbReference type="Pfam" id="PF01450">
    <property type="entry name" value="KARI_C"/>
    <property type="match status" value="2"/>
</dbReference>
<evidence type="ECO:0000256" key="5">
    <source>
        <dbReference type="ARBA" id="ARBA00022605"/>
    </source>
</evidence>
<comment type="cofactor">
    <cofactor evidence="1">
        <name>Mg(2+)</name>
        <dbReference type="ChEBI" id="CHEBI:18420"/>
    </cofactor>
</comment>
<keyword evidence="8 11" id="KW-0560">Oxidoreductase</keyword>
<dbReference type="Proteomes" id="UP000245375">
    <property type="component" value="Unassembled WGS sequence"/>
</dbReference>
<dbReference type="NCBIfam" id="TIGR00465">
    <property type="entry name" value="ilvC"/>
    <property type="match status" value="1"/>
</dbReference>
<dbReference type="InterPro" id="IPR008927">
    <property type="entry name" value="6-PGluconate_DH-like_C_sf"/>
</dbReference>
<dbReference type="GO" id="GO:0005829">
    <property type="term" value="C:cytosol"/>
    <property type="evidence" value="ECO:0007669"/>
    <property type="project" value="TreeGrafter"/>
</dbReference>
<evidence type="ECO:0000256" key="11">
    <source>
        <dbReference type="PROSITE-ProRule" id="PRU01198"/>
    </source>
</evidence>
<dbReference type="InterPro" id="IPR013116">
    <property type="entry name" value="KARI_N"/>
</dbReference>
<evidence type="ECO:0000256" key="2">
    <source>
        <dbReference type="ARBA" id="ARBA00004864"/>
    </source>
</evidence>
<dbReference type="InterPro" id="IPR013328">
    <property type="entry name" value="6PGD_dom2"/>
</dbReference>
<dbReference type="UniPathway" id="UPA00047">
    <property type="reaction ID" value="UER00056"/>
</dbReference>
<dbReference type="Gene3D" id="3.40.50.720">
    <property type="entry name" value="NAD(P)-binding Rossmann-like Domain"/>
    <property type="match status" value="1"/>
</dbReference>
<dbReference type="NCBIfam" id="NF003557">
    <property type="entry name" value="PRK05225.1"/>
    <property type="match status" value="1"/>
</dbReference>
<feature type="domain" description="KARI C-terminal knotted" evidence="13">
    <location>
        <begin position="209"/>
        <end position="353"/>
    </location>
</feature>
<sequence length="491" mass="53938">MGNYFNTLSLRDKLDQLSKCRFMDASEFVDGVNALKGKKIVIVGCGAQGLNQGLNMRDSGLDISYALRDAAIAEKRQSFINASENGFTVGNYQELIPTADLVLNLTPDKQHTNAVNTVMPLMKKGATLSYSHGFNIVEEGMQIREDLTVIMVAPKCPGTEVREEYKRGFGVPTLIAVHEENDPEGKGWAQAKAYAVATGGDRAGVLASSFIAEVKSDLMGEQTILCGLLQTGSILCFDKMVEEGIDAGYASKLIQYGWETVTEGLKYGGVTNMMDRLSNKAKIKAFELSEELKDIMRPLFQKHMDDIIEGRFSSGMMADWANDDKDLLGWRAATAETNFEKTPAGDVEISEQEYYDNGVLMVAMVRAGVELAFEAMTDSGIIDASAYYESLHETPLIANTIARRKLYEMNSVISDTAEYGCYLFDHACKPLLTDFMKNIKTDVIGKPYAKDNGEGVDNAKLIEVNAALRNHPVEKVGSFLRASMTAMKPIV</sequence>
<feature type="binding site" evidence="11">
    <location>
        <position position="217"/>
    </location>
    <ligand>
        <name>Mg(2+)</name>
        <dbReference type="ChEBI" id="CHEBI:18420"/>
        <label>2</label>
    </ligand>
</feature>
<accession>A0A2U2X973</accession>
<evidence type="ECO:0000256" key="9">
    <source>
        <dbReference type="ARBA" id="ARBA00023304"/>
    </source>
</evidence>
<evidence type="ECO:0000256" key="8">
    <source>
        <dbReference type="ARBA" id="ARBA00023002"/>
    </source>
</evidence>
<feature type="binding site" evidence="11">
    <location>
        <position position="278"/>
    </location>
    <ligand>
        <name>substrate</name>
    </ligand>
</feature>
<keyword evidence="9 11" id="KW-0100">Branched-chain amino acid biosynthesis</keyword>
<proteinExistence type="inferred from homology"/>
<organism evidence="14 15">
    <name type="scientific">Algibacter marinivivus</name>
    <dbReference type="NCBI Taxonomy" id="2100723"/>
    <lineage>
        <taxon>Bacteria</taxon>
        <taxon>Pseudomonadati</taxon>
        <taxon>Bacteroidota</taxon>
        <taxon>Flavobacteriia</taxon>
        <taxon>Flavobacteriales</taxon>
        <taxon>Flavobacteriaceae</taxon>
        <taxon>Algibacter</taxon>
    </lineage>
</organism>
<feature type="domain" description="KARI C-terminal knotted" evidence="13">
    <location>
        <begin position="354"/>
        <end position="487"/>
    </location>
</feature>
<dbReference type="PANTHER" id="PTHR21371:SF1">
    <property type="entry name" value="KETOL-ACID REDUCTOISOMERASE, MITOCHONDRIAL"/>
    <property type="match status" value="1"/>
</dbReference>
<evidence type="ECO:0000256" key="6">
    <source>
        <dbReference type="ARBA" id="ARBA00022723"/>
    </source>
</evidence>
<dbReference type="EC" id="1.1.1.86" evidence="10"/>
<dbReference type="GO" id="GO:0009097">
    <property type="term" value="P:isoleucine biosynthetic process"/>
    <property type="evidence" value="ECO:0007669"/>
    <property type="project" value="UniProtKB-UniRule"/>
</dbReference>
<comment type="similarity">
    <text evidence="4 11">Belongs to the ketol-acid reductoisomerase family.</text>
</comment>
<keyword evidence="14" id="KW-0413">Isomerase</keyword>
<dbReference type="GO" id="GO:0016853">
    <property type="term" value="F:isomerase activity"/>
    <property type="evidence" value="ECO:0007669"/>
    <property type="project" value="UniProtKB-KW"/>
</dbReference>
<dbReference type="InterPro" id="IPR036291">
    <property type="entry name" value="NAD(P)-bd_dom_sf"/>
</dbReference>
<dbReference type="SUPFAM" id="SSF51735">
    <property type="entry name" value="NAD(P)-binding Rossmann-fold domains"/>
    <property type="match status" value="1"/>
</dbReference>
<dbReference type="AlphaFoldDB" id="A0A2U2X973"/>
<dbReference type="UniPathway" id="UPA00049">
    <property type="reaction ID" value="UER00060"/>
</dbReference>
<evidence type="ECO:0000259" key="13">
    <source>
        <dbReference type="PROSITE" id="PS51851"/>
    </source>
</evidence>
<evidence type="ECO:0000256" key="7">
    <source>
        <dbReference type="ARBA" id="ARBA00022842"/>
    </source>
</evidence>
<keyword evidence="5 11" id="KW-0028">Amino-acid biosynthesis</keyword>
<dbReference type="OrthoDB" id="9804088at2"/>
<comment type="pathway">
    <text evidence="2">Amino-acid biosynthesis; L-valine biosynthesis; L-valine from pyruvate: step 2/4.</text>
</comment>
<evidence type="ECO:0000256" key="10">
    <source>
        <dbReference type="NCBIfam" id="TIGR00465"/>
    </source>
</evidence>
<comment type="pathway">
    <text evidence="3">Amino-acid biosynthesis; L-isoleucine biosynthesis; L-isoleucine from 2-oxobutanoate: step 2/4.</text>
</comment>
<gene>
    <name evidence="14" type="ORF">DIS18_07075</name>
</gene>
<keyword evidence="15" id="KW-1185">Reference proteome</keyword>
<evidence type="ECO:0000256" key="4">
    <source>
        <dbReference type="ARBA" id="ARBA00010318"/>
    </source>
</evidence>
<dbReference type="GO" id="GO:0046872">
    <property type="term" value="F:metal ion binding"/>
    <property type="evidence" value="ECO:0007669"/>
    <property type="project" value="UniProtKB-UniRule"/>
</dbReference>
<feature type="domain" description="KARI N-terminal Rossmann" evidence="12">
    <location>
        <begin position="17"/>
        <end position="208"/>
    </location>
</feature>
<dbReference type="PROSITE" id="PS51850">
    <property type="entry name" value="KARI_N"/>
    <property type="match status" value="1"/>
</dbReference>